<dbReference type="EnsemblMetazoa" id="ISCW021832-RA">
    <property type="protein sequence ID" value="ISCW021832-PA"/>
    <property type="gene ID" value="ISCW021832"/>
</dbReference>
<dbReference type="Proteomes" id="UP000001555">
    <property type="component" value="Unassembled WGS sequence"/>
</dbReference>
<organism>
    <name type="scientific">Ixodes scapularis</name>
    <name type="common">Black-legged tick</name>
    <name type="synonym">Deer tick</name>
    <dbReference type="NCBI Taxonomy" id="6945"/>
    <lineage>
        <taxon>Eukaryota</taxon>
        <taxon>Metazoa</taxon>
        <taxon>Ecdysozoa</taxon>
        <taxon>Arthropoda</taxon>
        <taxon>Chelicerata</taxon>
        <taxon>Arachnida</taxon>
        <taxon>Acari</taxon>
        <taxon>Parasitiformes</taxon>
        <taxon>Ixodida</taxon>
        <taxon>Ixodoidea</taxon>
        <taxon>Ixodidae</taxon>
        <taxon>Ixodinae</taxon>
        <taxon>Ixodes</taxon>
    </lineage>
</organism>
<protein>
    <submittedName>
        <fullName evidence="3 4">Uncharacterized protein</fullName>
    </submittedName>
</protein>
<dbReference type="EMBL" id="ABJB010135997">
    <property type="status" value="NOT_ANNOTATED_CDS"/>
    <property type="molecule type" value="Genomic_DNA"/>
</dbReference>
<reference evidence="4" key="2">
    <citation type="submission" date="2020-05" db="UniProtKB">
        <authorList>
            <consortium name="EnsemblMetazoa"/>
        </authorList>
    </citation>
    <scope>IDENTIFICATION</scope>
    <source>
        <strain evidence="4">wikel</strain>
    </source>
</reference>
<evidence type="ECO:0000256" key="2">
    <source>
        <dbReference type="SAM" id="Phobius"/>
    </source>
</evidence>
<name>B7Q5B9_IXOSC</name>
<dbReference type="EMBL" id="DS860684">
    <property type="protein sequence ID" value="EEC14041.1"/>
    <property type="molecule type" value="Genomic_DNA"/>
</dbReference>
<feature type="region of interest" description="Disordered" evidence="1">
    <location>
        <begin position="13"/>
        <end position="37"/>
    </location>
</feature>
<gene>
    <name evidence="3" type="ORF">IscW_ISCW021832</name>
</gene>
<dbReference type="VEuPathDB" id="VectorBase:ISCI021832"/>
<dbReference type="InParanoid" id="B7Q5B9"/>
<keyword evidence="2" id="KW-1133">Transmembrane helix</keyword>
<evidence type="ECO:0000313" key="4">
    <source>
        <dbReference type="EnsemblMetazoa" id="ISCW021832-PA"/>
    </source>
</evidence>
<evidence type="ECO:0000313" key="5">
    <source>
        <dbReference type="Proteomes" id="UP000001555"/>
    </source>
</evidence>
<dbReference type="HOGENOM" id="CLU_2294733_0_0_1"/>
<dbReference type="AlphaFoldDB" id="B7Q5B9"/>
<dbReference type="EMBL" id="ABJB010660989">
    <property type="status" value="NOT_ANNOTATED_CDS"/>
    <property type="molecule type" value="Genomic_DNA"/>
</dbReference>
<keyword evidence="2" id="KW-0472">Membrane</keyword>
<reference evidence="3 5" key="1">
    <citation type="submission" date="2008-03" db="EMBL/GenBank/DDBJ databases">
        <title>Annotation of Ixodes scapularis.</title>
        <authorList>
            <consortium name="Ixodes scapularis Genome Project Consortium"/>
            <person name="Caler E."/>
            <person name="Hannick L.I."/>
            <person name="Bidwell S."/>
            <person name="Joardar V."/>
            <person name="Thiagarajan M."/>
            <person name="Amedeo P."/>
            <person name="Galinsky K.J."/>
            <person name="Schobel S."/>
            <person name="Inman J."/>
            <person name="Hostetler J."/>
            <person name="Miller J."/>
            <person name="Hammond M."/>
            <person name="Megy K."/>
            <person name="Lawson D."/>
            <person name="Kodira C."/>
            <person name="Sutton G."/>
            <person name="Meyer J."/>
            <person name="Hill C.A."/>
            <person name="Birren B."/>
            <person name="Nene V."/>
            <person name="Collins F."/>
            <person name="Alarcon-Chaidez F."/>
            <person name="Wikel S."/>
            <person name="Strausberg R."/>
        </authorList>
    </citation>
    <scope>NUCLEOTIDE SEQUENCE [LARGE SCALE GENOMIC DNA]</scope>
    <source>
        <strain evidence="5">Wikel</strain>
        <strain evidence="3">Wikel colony</strain>
    </source>
</reference>
<dbReference type="PaxDb" id="6945-B7Q5B9"/>
<keyword evidence="2" id="KW-0812">Transmembrane</keyword>
<evidence type="ECO:0000313" key="3">
    <source>
        <dbReference type="EMBL" id="EEC14041.1"/>
    </source>
</evidence>
<keyword evidence="5" id="KW-1185">Reference proteome</keyword>
<accession>B7Q5B9</accession>
<evidence type="ECO:0000256" key="1">
    <source>
        <dbReference type="SAM" id="MobiDB-lite"/>
    </source>
</evidence>
<proteinExistence type="predicted"/>
<sequence length="101" mass="10624">MARLPAPVAQSGFNMSIADSDDSDELSVTKPAASGAPSPKMIVTVVVVSVVVSFVTSGLVLLLLGSRRLLPGHGVVCRRCAVLRGLPVRQRRAVHVQVSHK</sequence>
<dbReference type="VEuPathDB" id="VectorBase:ISCW021832"/>
<feature type="transmembrane region" description="Helical" evidence="2">
    <location>
        <begin position="41"/>
        <end position="64"/>
    </location>
</feature>